<dbReference type="Proteomes" id="UP000183200">
    <property type="component" value="Unassembled WGS sequence"/>
</dbReference>
<keyword evidence="2" id="KW-1185">Reference proteome</keyword>
<accession>A0A1H0KP61</accession>
<reference evidence="2" key="1">
    <citation type="submission" date="2016-10" db="EMBL/GenBank/DDBJ databases">
        <authorList>
            <person name="Varghese N."/>
            <person name="Submissions S."/>
        </authorList>
    </citation>
    <scope>NUCLEOTIDE SEQUENCE [LARGE SCALE GENOMIC DNA]</scope>
    <source>
        <strain evidence="2">DSM 19110</strain>
    </source>
</reference>
<dbReference type="RefSeq" id="WP_143010605.1">
    <property type="nucleotide sequence ID" value="NZ_FNGY01000016.1"/>
</dbReference>
<gene>
    <name evidence="1" type="ORF">SAMN05421820_116110</name>
</gene>
<sequence>MSAKIPARIGAILFLLVLLHHVGFAQRLSADELNRIAESLTDQQLLTQKGKAELLRFAEKKPLEVYKGFHKAFLDEANSSVYFLNDYTDILPGRGIFPISYFDSLLNLKPDFEKEYAIREERFLATNFPTRTDVFQFLYTAAGFYRDGRSGTDSTKILADRFGAYFGPAMEPLYRDSTIEFSVSFDKDTKALEEERVKQVKPYLGWLAIFKKAGLLDAADTRMEDKFNNGKEIISSVSQRRMMDDIRALITYHDKFPYYRQQQISLLDSLIASGFINKTAATKLVENYKRDTLLNINDLALTTKNYLSLDYETEIKPFDYMTRDDYGQIPTDKIKQLYELVLQKASRLLNFKYSALEVHVLKDEAEDQMKYPNNRQFYIYVKINDILYKEMIKERELESWILPQNFQFLNHYLEDQKDPRRLYFTQHGLFTGYESQEPGTILMTLLNEKEEAFARNVYMASKISPCYNGTPGDYSYTAWERYDLTQRFTRAQVTEAVDFFLASCILKNKAQRMQLIATFREKNPVSVSNLLLELPNAFNSGGGAWTFERFLYQVNLSIKGLLQTDKDVLTAYVADYEKVPEKGDADQEMLVFSFRCKEKKYEFKVENEGQTWENNLMINTINKAFLEAGIPYGIYFLPEDSNFFRQDLLDENFVLLSPEQAEGLRNKYKGLFKVETER</sequence>
<dbReference type="AlphaFoldDB" id="A0A1H0KP61"/>
<organism evidence="1 2">
    <name type="scientific">Pedobacter steynii</name>
    <dbReference type="NCBI Taxonomy" id="430522"/>
    <lineage>
        <taxon>Bacteria</taxon>
        <taxon>Pseudomonadati</taxon>
        <taxon>Bacteroidota</taxon>
        <taxon>Sphingobacteriia</taxon>
        <taxon>Sphingobacteriales</taxon>
        <taxon>Sphingobacteriaceae</taxon>
        <taxon>Pedobacter</taxon>
    </lineage>
</organism>
<dbReference type="EMBL" id="FNGY01000016">
    <property type="protein sequence ID" value="SDO57586.1"/>
    <property type="molecule type" value="Genomic_DNA"/>
</dbReference>
<dbReference type="OrthoDB" id="625442at2"/>
<evidence type="ECO:0000313" key="1">
    <source>
        <dbReference type="EMBL" id="SDO57586.1"/>
    </source>
</evidence>
<evidence type="ECO:0000313" key="2">
    <source>
        <dbReference type="Proteomes" id="UP000183200"/>
    </source>
</evidence>
<name>A0A1H0KP61_9SPHI</name>
<protein>
    <submittedName>
        <fullName evidence="1">Uncharacterized protein</fullName>
    </submittedName>
</protein>
<proteinExistence type="predicted"/>